<feature type="domain" description="Plasma membrane calcium transporting P-type ATPase C-terminal" evidence="2">
    <location>
        <begin position="114"/>
        <end position="128"/>
    </location>
</feature>
<dbReference type="InterPro" id="IPR022141">
    <property type="entry name" value="ATP_Ca_trans_C"/>
</dbReference>
<dbReference type="Pfam" id="PF12424">
    <property type="entry name" value="ATP_Ca_trans_C"/>
    <property type="match status" value="1"/>
</dbReference>
<dbReference type="Proteomes" id="UP000711488">
    <property type="component" value="Unassembled WGS sequence"/>
</dbReference>
<feature type="transmembrane region" description="Helical" evidence="1">
    <location>
        <begin position="26"/>
        <end position="45"/>
    </location>
</feature>
<reference evidence="3" key="3">
    <citation type="submission" date="2019-06" db="EMBL/GenBank/DDBJ databases">
        <authorList>
            <person name="Poynton C."/>
            <person name="Hasenbein S."/>
            <person name="Benoit J.B."/>
            <person name="Sepulveda M.S."/>
            <person name="Poelchau M.F."/>
            <person name="Murali S.C."/>
            <person name="Chen S."/>
            <person name="Glastad K.M."/>
            <person name="Werren J.H."/>
            <person name="Vineis J.H."/>
            <person name="Bowen J.L."/>
            <person name="Friedrich M."/>
            <person name="Jones J."/>
            <person name="Robertson H.M."/>
            <person name="Feyereisen R."/>
            <person name="Mechler-Hickson A."/>
            <person name="Mathers N."/>
            <person name="Lee C.E."/>
            <person name="Colbourne J.K."/>
            <person name="Biales A."/>
            <person name="Johnston J.S."/>
            <person name="Wellborn G.A."/>
            <person name="Rosendale A.J."/>
            <person name="Cridge A.G."/>
            <person name="Munoz-Torres M.C."/>
            <person name="Bain P.A."/>
            <person name="Manny A.R."/>
            <person name="Major K.M."/>
            <person name="Lambert F.N."/>
            <person name="Vulpe C.D."/>
            <person name="Tuck P."/>
            <person name="Blalock B.J."/>
            <person name="Lin Y.-Y."/>
            <person name="Smith M.E."/>
            <person name="Ochoa-Acuna H."/>
            <person name="Chen M.-J.M."/>
            <person name="Childers C.P."/>
            <person name="Qu J."/>
            <person name="Dugan S."/>
            <person name="Lee S.L."/>
            <person name="Chao H."/>
            <person name="Dinh H."/>
            <person name="Han Y."/>
            <person name="Doddapaneni H."/>
            <person name="Worley K.C."/>
            <person name="Muzny D.M."/>
            <person name="Gibbs R.A."/>
            <person name="Richards S."/>
        </authorList>
    </citation>
    <scope>NUCLEOTIDE SEQUENCE</scope>
    <source>
        <strain evidence="3">HAZT.00-mixed</strain>
        <tissue evidence="3">Whole organism</tissue>
    </source>
</reference>
<reference evidence="3" key="2">
    <citation type="journal article" date="2018" name="Environ. Sci. Technol.">
        <title>The Toxicogenome of Hyalella azteca: A Model for Sediment Ecotoxicology and Evolutionary Toxicology.</title>
        <authorList>
            <person name="Poynton H.C."/>
            <person name="Hasenbein S."/>
            <person name="Benoit J.B."/>
            <person name="Sepulveda M.S."/>
            <person name="Poelchau M.F."/>
            <person name="Hughes D.S.T."/>
            <person name="Murali S.C."/>
            <person name="Chen S."/>
            <person name="Glastad K.M."/>
            <person name="Goodisman M.A.D."/>
            <person name="Werren J.H."/>
            <person name="Vineis J.H."/>
            <person name="Bowen J.L."/>
            <person name="Friedrich M."/>
            <person name="Jones J."/>
            <person name="Robertson H.M."/>
            <person name="Feyereisen R."/>
            <person name="Mechler-Hickson A."/>
            <person name="Mathers N."/>
            <person name="Lee C.E."/>
            <person name="Colbourne J.K."/>
            <person name="Biales A."/>
            <person name="Johnston J.S."/>
            <person name="Wellborn G.A."/>
            <person name="Rosendale A.J."/>
            <person name="Cridge A.G."/>
            <person name="Munoz-Torres M.C."/>
            <person name="Bain P.A."/>
            <person name="Manny A.R."/>
            <person name="Major K.M."/>
            <person name="Lambert F.N."/>
            <person name="Vulpe C.D."/>
            <person name="Tuck P."/>
            <person name="Blalock B.J."/>
            <person name="Lin Y.Y."/>
            <person name="Smith M.E."/>
            <person name="Ochoa-Acuna H."/>
            <person name="Chen M.M."/>
            <person name="Childers C.P."/>
            <person name="Qu J."/>
            <person name="Dugan S."/>
            <person name="Lee S.L."/>
            <person name="Chao H."/>
            <person name="Dinh H."/>
            <person name="Han Y."/>
            <person name="Doddapaneni H."/>
            <person name="Worley K.C."/>
            <person name="Muzny D.M."/>
            <person name="Gibbs R.A."/>
            <person name="Richards S."/>
        </authorList>
    </citation>
    <scope>NUCLEOTIDE SEQUENCE</scope>
    <source>
        <strain evidence="3">HAZT.00-mixed</strain>
        <tissue evidence="3">Whole organism</tissue>
    </source>
</reference>
<dbReference type="AlphaFoldDB" id="A0A6A0H4H1"/>
<protein>
    <recommendedName>
        <fullName evidence="2">Plasma membrane calcium transporting P-type ATPase C-terminal domain-containing protein</fullName>
    </recommendedName>
</protein>
<gene>
    <name evidence="3" type="ORF">HAZT_HAZT007702</name>
</gene>
<keyword evidence="1" id="KW-0812">Transmembrane</keyword>
<organism evidence="3">
    <name type="scientific">Hyalella azteca</name>
    <name type="common">Amphipod</name>
    <dbReference type="NCBI Taxonomy" id="294128"/>
    <lineage>
        <taxon>Eukaryota</taxon>
        <taxon>Metazoa</taxon>
        <taxon>Ecdysozoa</taxon>
        <taxon>Arthropoda</taxon>
        <taxon>Crustacea</taxon>
        <taxon>Multicrustacea</taxon>
        <taxon>Malacostraca</taxon>
        <taxon>Eumalacostraca</taxon>
        <taxon>Peracarida</taxon>
        <taxon>Amphipoda</taxon>
        <taxon>Senticaudata</taxon>
        <taxon>Talitrida</taxon>
        <taxon>Talitroidea</taxon>
        <taxon>Hyalellidae</taxon>
        <taxon>Hyalella</taxon>
    </lineage>
</organism>
<evidence type="ECO:0000256" key="1">
    <source>
        <dbReference type="SAM" id="Phobius"/>
    </source>
</evidence>
<dbReference type="GO" id="GO:0005388">
    <property type="term" value="F:P-type calcium transporter activity"/>
    <property type="evidence" value="ECO:0007669"/>
    <property type="project" value="InterPro"/>
</dbReference>
<name>A0A6A0H4H1_HYAAZ</name>
<sequence length="128" mass="14478">MYNLVLFSLYQKYDSIILLNLRDFKLGLFVQILIVQVGGVAFSTAPLSLELWFWCILFGAATLLWGQVITSIPTHSLPKNVFSWGSGEPASDPIADLNNDDKTDFDNKDNKRTGQILWIRGLTRLQTQ</sequence>
<reference evidence="3" key="1">
    <citation type="submission" date="2014-08" db="EMBL/GenBank/DDBJ databases">
        <authorList>
            <person name="Murali S."/>
            <person name="Richards S."/>
            <person name="Bandaranaike D."/>
            <person name="Bellair M."/>
            <person name="Blankenburg K."/>
            <person name="Chao H."/>
            <person name="Dinh H."/>
            <person name="Doddapaneni H."/>
            <person name="Dugan-Rocha S."/>
            <person name="Elkadiri S."/>
            <person name="Gnanaolivu R."/>
            <person name="Hughes D."/>
            <person name="Lee S."/>
            <person name="Li M."/>
            <person name="Ming W."/>
            <person name="Munidasa M."/>
            <person name="Muniz J."/>
            <person name="Nguyen L."/>
            <person name="Osuji N."/>
            <person name="Pu L.-L."/>
            <person name="Puazo M."/>
            <person name="Skinner E."/>
            <person name="Qu C."/>
            <person name="Quiroz J."/>
            <person name="Raj R."/>
            <person name="Weissenberger G."/>
            <person name="Xin Y."/>
            <person name="Zou X."/>
            <person name="Han Y."/>
            <person name="Worley K."/>
            <person name="Muzny D."/>
            <person name="Gibbs R."/>
        </authorList>
    </citation>
    <scope>NUCLEOTIDE SEQUENCE</scope>
    <source>
        <strain evidence="3">HAZT.00-mixed</strain>
        <tissue evidence="3">Whole organism</tissue>
    </source>
</reference>
<keyword evidence="1" id="KW-1133">Transmembrane helix</keyword>
<accession>A0A6A0H4H1</accession>
<keyword evidence="1" id="KW-0472">Membrane</keyword>
<dbReference type="InterPro" id="IPR023298">
    <property type="entry name" value="ATPase_P-typ_TM_dom_sf"/>
</dbReference>
<proteinExistence type="predicted"/>
<feature type="transmembrane region" description="Helical" evidence="1">
    <location>
        <begin position="51"/>
        <end position="69"/>
    </location>
</feature>
<feature type="non-terminal residue" evidence="3">
    <location>
        <position position="128"/>
    </location>
</feature>
<dbReference type="SUPFAM" id="SSF81665">
    <property type="entry name" value="Calcium ATPase, transmembrane domain M"/>
    <property type="match status" value="1"/>
</dbReference>
<evidence type="ECO:0000259" key="2">
    <source>
        <dbReference type="Pfam" id="PF12424"/>
    </source>
</evidence>
<dbReference type="EMBL" id="JQDR03006947">
    <property type="protein sequence ID" value="KAA0199401.1"/>
    <property type="molecule type" value="Genomic_DNA"/>
</dbReference>
<comment type="caution">
    <text evidence="3">The sequence shown here is derived from an EMBL/GenBank/DDBJ whole genome shotgun (WGS) entry which is preliminary data.</text>
</comment>
<evidence type="ECO:0000313" key="3">
    <source>
        <dbReference type="EMBL" id="KAA0199401.1"/>
    </source>
</evidence>
<dbReference type="Gene3D" id="1.20.1110.10">
    <property type="entry name" value="Calcium-transporting ATPase, transmembrane domain"/>
    <property type="match status" value="1"/>
</dbReference>